<dbReference type="RefSeq" id="WP_311350387.1">
    <property type="nucleotide sequence ID" value="NZ_JAVRHR010000001.1"/>
</dbReference>
<dbReference type="Gene3D" id="3.30.2350.10">
    <property type="entry name" value="Pseudouridine synthase"/>
    <property type="match status" value="1"/>
</dbReference>
<dbReference type="GO" id="GO:0016853">
    <property type="term" value="F:isomerase activity"/>
    <property type="evidence" value="ECO:0007669"/>
    <property type="project" value="UniProtKB-KW"/>
</dbReference>
<reference evidence="3 4" key="1">
    <citation type="submission" date="2023-09" db="EMBL/GenBank/DDBJ databases">
        <authorList>
            <person name="Rey-Velasco X."/>
        </authorList>
    </citation>
    <scope>NUCLEOTIDE SEQUENCE [LARGE SCALE GENOMIC DNA]</scope>
    <source>
        <strain evidence="3 4">F388</strain>
    </source>
</reference>
<accession>A0ABU3A9J7</accession>
<dbReference type="SUPFAM" id="SSF55120">
    <property type="entry name" value="Pseudouridine synthase"/>
    <property type="match status" value="1"/>
</dbReference>
<keyword evidence="3" id="KW-0413">Isomerase</keyword>
<gene>
    <name evidence="3" type="ORF">RM706_07375</name>
</gene>
<comment type="caution">
    <text evidence="3">The sequence shown here is derived from an EMBL/GenBank/DDBJ whole genome shotgun (WGS) entry which is preliminary data.</text>
</comment>
<dbReference type="PROSITE" id="PS01129">
    <property type="entry name" value="PSI_RLU"/>
    <property type="match status" value="1"/>
</dbReference>
<evidence type="ECO:0000313" key="3">
    <source>
        <dbReference type="EMBL" id="MDT0606844.1"/>
    </source>
</evidence>
<keyword evidence="4" id="KW-1185">Reference proteome</keyword>
<proteinExistence type="predicted"/>
<keyword evidence="1" id="KW-0694">RNA-binding</keyword>
<name>A0ABU3A9J7_9FLAO</name>
<dbReference type="CDD" id="cd02869">
    <property type="entry name" value="PseudoU_synth_RluA_like"/>
    <property type="match status" value="1"/>
</dbReference>
<evidence type="ECO:0000259" key="2">
    <source>
        <dbReference type="Pfam" id="PF00849"/>
    </source>
</evidence>
<sequence length="260" mass="28408">MEVPTKSALKKVLKKGFITVNGVLATTATLLSGDEEIALYIPKKTQTHKKLVFPLTVLFEDRHLAAIHKPAGVLVSGNTFKTIAAALPQNLKPSSLPDATTPQPAHRLDYATTGVLLVGKTGSAIRALNQLFEDKAIQKTYYAITIGTMPPSGTITTAVDDKPAQSVYEVAESVASERFGHLNLVRLHPKTGRRHQLRKHLLSIGNPILGDATYSLENMVLKGKGLYLHAHSLAFTHPFTQEEVLIQDELPQKFTRIFSS</sequence>
<protein>
    <submittedName>
        <fullName evidence="3">RluA family pseudouridine synthase</fullName>
        <ecNumber evidence="3">5.4.99.-</ecNumber>
    </submittedName>
</protein>
<dbReference type="Proteomes" id="UP001255246">
    <property type="component" value="Unassembled WGS sequence"/>
</dbReference>
<feature type="domain" description="Pseudouridine synthase RsuA/RluA-like" evidence="2">
    <location>
        <begin position="63"/>
        <end position="202"/>
    </location>
</feature>
<dbReference type="PROSITE" id="PS50889">
    <property type="entry name" value="S4"/>
    <property type="match status" value="1"/>
</dbReference>
<evidence type="ECO:0000256" key="1">
    <source>
        <dbReference type="PROSITE-ProRule" id="PRU00182"/>
    </source>
</evidence>
<dbReference type="InterPro" id="IPR050188">
    <property type="entry name" value="RluA_PseudoU_synthase"/>
</dbReference>
<dbReference type="Pfam" id="PF00849">
    <property type="entry name" value="PseudoU_synth_2"/>
    <property type="match status" value="1"/>
</dbReference>
<dbReference type="EMBL" id="JAVRHR010000001">
    <property type="protein sequence ID" value="MDT0606844.1"/>
    <property type="molecule type" value="Genomic_DNA"/>
</dbReference>
<dbReference type="InterPro" id="IPR020103">
    <property type="entry name" value="PsdUridine_synth_cat_dom_sf"/>
</dbReference>
<dbReference type="InterPro" id="IPR006224">
    <property type="entry name" value="PsdUridine_synth_RluA-like_CS"/>
</dbReference>
<dbReference type="InterPro" id="IPR006145">
    <property type="entry name" value="PsdUridine_synth_RsuA/RluA"/>
</dbReference>
<evidence type="ECO:0000313" key="4">
    <source>
        <dbReference type="Proteomes" id="UP001255246"/>
    </source>
</evidence>
<organism evidence="3 4">
    <name type="scientific">Croceitalea rosinachiae</name>
    <dbReference type="NCBI Taxonomy" id="3075596"/>
    <lineage>
        <taxon>Bacteria</taxon>
        <taxon>Pseudomonadati</taxon>
        <taxon>Bacteroidota</taxon>
        <taxon>Flavobacteriia</taxon>
        <taxon>Flavobacteriales</taxon>
        <taxon>Flavobacteriaceae</taxon>
        <taxon>Croceitalea</taxon>
    </lineage>
</organism>
<dbReference type="EC" id="5.4.99.-" evidence="3"/>
<dbReference type="PANTHER" id="PTHR21600">
    <property type="entry name" value="MITOCHONDRIAL RNA PSEUDOURIDINE SYNTHASE"/>
    <property type="match status" value="1"/>
</dbReference>